<dbReference type="Pfam" id="PF00072">
    <property type="entry name" value="Response_reg"/>
    <property type="match status" value="1"/>
</dbReference>
<evidence type="ECO:0000313" key="10">
    <source>
        <dbReference type="Proteomes" id="UP001195941"/>
    </source>
</evidence>
<dbReference type="InterPro" id="IPR011006">
    <property type="entry name" value="CheY-like_superfamily"/>
</dbReference>
<protein>
    <submittedName>
        <fullName evidence="9">Response regulator</fullName>
    </submittedName>
</protein>
<gene>
    <name evidence="9" type="ORF">IT775_20800</name>
</gene>
<feature type="modified residue" description="4-aspartylphosphate" evidence="6">
    <location>
        <position position="83"/>
    </location>
</feature>
<keyword evidence="2" id="KW-0902">Two-component regulatory system</keyword>
<keyword evidence="3" id="KW-0805">Transcription regulation</keyword>
<evidence type="ECO:0000256" key="2">
    <source>
        <dbReference type="ARBA" id="ARBA00023012"/>
    </source>
</evidence>
<evidence type="ECO:0000256" key="7">
    <source>
        <dbReference type="SAM" id="MobiDB-lite"/>
    </source>
</evidence>
<dbReference type="InterPro" id="IPR001789">
    <property type="entry name" value="Sig_transdc_resp-reg_receiver"/>
</dbReference>
<dbReference type="InterPro" id="IPR039420">
    <property type="entry name" value="WalR-like"/>
</dbReference>
<keyword evidence="10" id="KW-1185">Reference proteome</keyword>
<comment type="caution">
    <text evidence="9">The sequence shown here is derived from an EMBL/GenBank/DDBJ whole genome shotgun (WGS) entry which is preliminary data.</text>
</comment>
<organism evidence="9 10">
    <name type="scientific">Thalassovita aquimarina</name>
    <dbReference type="NCBI Taxonomy" id="2785917"/>
    <lineage>
        <taxon>Bacteria</taxon>
        <taxon>Pseudomonadati</taxon>
        <taxon>Pseudomonadota</taxon>
        <taxon>Alphaproteobacteria</taxon>
        <taxon>Rhodobacterales</taxon>
        <taxon>Roseobacteraceae</taxon>
        <taxon>Thalassovita</taxon>
    </lineage>
</organism>
<evidence type="ECO:0000313" key="9">
    <source>
        <dbReference type="EMBL" id="MBR9653561.1"/>
    </source>
</evidence>
<dbReference type="PANTHER" id="PTHR48111">
    <property type="entry name" value="REGULATOR OF RPOS"/>
    <property type="match status" value="1"/>
</dbReference>
<evidence type="ECO:0000259" key="8">
    <source>
        <dbReference type="PROSITE" id="PS50110"/>
    </source>
</evidence>
<dbReference type="EMBL" id="JADMKU010000040">
    <property type="protein sequence ID" value="MBR9653561.1"/>
    <property type="molecule type" value="Genomic_DNA"/>
</dbReference>
<evidence type="ECO:0000256" key="5">
    <source>
        <dbReference type="ARBA" id="ARBA00023163"/>
    </source>
</evidence>
<proteinExistence type="predicted"/>
<evidence type="ECO:0000256" key="1">
    <source>
        <dbReference type="ARBA" id="ARBA00022553"/>
    </source>
</evidence>
<evidence type="ECO:0000256" key="4">
    <source>
        <dbReference type="ARBA" id="ARBA00023125"/>
    </source>
</evidence>
<feature type="compositionally biased region" description="Basic and acidic residues" evidence="7">
    <location>
        <begin position="1"/>
        <end position="12"/>
    </location>
</feature>
<sequence length="382" mass="43550">MRLKMPMRDSHPECSGTEPDDLKTHSAPRIRLLVVDDEPSILELLKTALEAIGRYEVHLAQGSVEALWMLDTIPTPFDAILLDIQMPQMTGIELCSVIRERPGYDHIPILMLTAMSEREYLGDAFKAGASDYVAKPFDFLDLRMRISRSRQLERHRNRLDAELRALSGVPGRNRQDVPHSLEHRIRLNGVERVIEPNAFETYVTLASRRKGRPLLAKAIKIQDAKRLFDSMSDVEFLSVLEEVSKALSETTKEGKDLISYRGNGIFLCVSSKRESMDYASLHNSLRRNRFLNDIASTAGVAVNVVIGAEVTLDRAPEGQALFVLNAAIEEVERSDPQTDSWSTYAQWKRWKQSRHKETAHIERRAYETLLQDFLLEQKRSTH</sequence>
<dbReference type="RefSeq" id="WP_212703185.1">
    <property type="nucleotide sequence ID" value="NZ_JADMKU010000040.1"/>
</dbReference>
<dbReference type="SUPFAM" id="SSF52172">
    <property type="entry name" value="CheY-like"/>
    <property type="match status" value="1"/>
</dbReference>
<keyword evidence="1 6" id="KW-0597">Phosphoprotein</keyword>
<evidence type="ECO:0000256" key="3">
    <source>
        <dbReference type="ARBA" id="ARBA00023015"/>
    </source>
</evidence>
<feature type="domain" description="Response regulatory" evidence="8">
    <location>
        <begin position="31"/>
        <end position="150"/>
    </location>
</feature>
<evidence type="ECO:0000256" key="6">
    <source>
        <dbReference type="PROSITE-ProRule" id="PRU00169"/>
    </source>
</evidence>
<dbReference type="PROSITE" id="PS50110">
    <property type="entry name" value="RESPONSE_REGULATORY"/>
    <property type="match status" value="1"/>
</dbReference>
<dbReference type="PANTHER" id="PTHR48111:SF1">
    <property type="entry name" value="TWO-COMPONENT RESPONSE REGULATOR ORR33"/>
    <property type="match status" value="1"/>
</dbReference>
<dbReference type="SMART" id="SM00448">
    <property type="entry name" value="REC"/>
    <property type="match status" value="1"/>
</dbReference>
<keyword evidence="5" id="KW-0804">Transcription</keyword>
<reference evidence="9 10" key="1">
    <citation type="journal article" date="2021" name="Arch. Microbiol.">
        <title>Thalassobius aquimarinus sp. nov., isolated from the Sea of Japan seashore.</title>
        <authorList>
            <person name="Kurilenko V.V."/>
            <person name="Romanenko L.A."/>
            <person name="Chernysheva N.Y."/>
            <person name="Velansky P.V."/>
            <person name="Tekutyeva L.A."/>
            <person name="Isaeva M.P."/>
            <person name="Mikhailov V.V."/>
        </authorList>
    </citation>
    <scope>NUCLEOTIDE SEQUENCE [LARGE SCALE GENOMIC DNA]</scope>
    <source>
        <strain evidence="9 10">KMM 8518</strain>
    </source>
</reference>
<name>A0ABS5HXL3_9RHOB</name>
<dbReference type="Proteomes" id="UP001195941">
    <property type="component" value="Unassembled WGS sequence"/>
</dbReference>
<feature type="region of interest" description="Disordered" evidence="7">
    <location>
        <begin position="1"/>
        <end position="23"/>
    </location>
</feature>
<dbReference type="Gene3D" id="3.40.50.2300">
    <property type="match status" value="1"/>
</dbReference>
<accession>A0ABS5HXL3</accession>
<keyword evidence="4" id="KW-0238">DNA-binding</keyword>